<dbReference type="InterPro" id="IPR012337">
    <property type="entry name" value="RNaseH-like_sf"/>
</dbReference>
<dbReference type="InterPro" id="IPR036397">
    <property type="entry name" value="RNaseH_sf"/>
</dbReference>
<keyword evidence="1" id="KW-0540">Nuclease</keyword>
<reference evidence="4 5" key="1">
    <citation type="submission" date="2023-05" db="EMBL/GenBank/DDBJ databases">
        <title>A 100% complete, gapless, phased diploid assembly of the Scenedesmus obliquus UTEX 3031 genome.</title>
        <authorList>
            <person name="Biondi T.C."/>
            <person name="Hanschen E.R."/>
            <person name="Kwon T."/>
            <person name="Eng W."/>
            <person name="Kruse C.P.S."/>
            <person name="Koehler S.I."/>
            <person name="Kunde Y."/>
            <person name="Gleasner C.D."/>
            <person name="You Mak K.T."/>
            <person name="Polle J."/>
            <person name="Hovde B.T."/>
            <person name="Starkenburg S.R."/>
        </authorList>
    </citation>
    <scope>NUCLEOTIDE SEQUENCE [LARGE SCALE GENOMIC DNA]</scope>
    <source>
        <strain evidence="4 5">DOE0152z</strain>
    </source>
</reference>
<evidence type="ECO:0000259" key="3">
    <source>
        <dbReference type="Pfam" id="PF01612"/>
    </source>
</evidence>
<keyword evidence="2" id="KW-0378">Hydrolase</keyword>
<sequence>MLPARCHTQVQLLKTNWASVLKADLSEVPSVKVPAGYQRLKLPGKVQVLLVEEEAHLGGALQALRDSMQDPVVAIDLEFEHLQSRPIRVAMMQLASSRVAVLIRTCRMDNKLPKVLSKFLQDPSVCLLGCGWASTDEVIMQRTFGISRKDFGRFLDLQEVGGLFGLQEVGLKQLTRHVLGLELNKNSRGNWEAQRLKPSKVKYAALDVLVAGQVFRKLLMTSCSLLHLRCWKCTIRMSLASTGAAAAQRVAAAPAAGAVSKGRKKAVAIGGAATG</sequence>
<keyword evidence="5" id="KW-1185">Reference proteome</keyword>
<dbReference type="EMBL" id="CP126221">
    <property type="protein sequence ID" value="WIA21861.1"/>
    <property type="molecule type" value="Genomic_DNA"/>
</dbReference>
<organism evidence="4 5">
    <name type="scientific">Tetradesmus obliquus</name>
    <name type="common">Green alga</name>
    <name type="synonym">Acutodesmus obliquus</name>
    <dbReference type="NCBI Taxonomy" id="3088"/>
    <lineage>
        <taxon>Eukaryota</taxon>
        <taxon>Viridiplantae</taxon>
        <taxon>Chlorophyta</taxon>
        <taxon>core chlorophytes</taxon>
        <taxon>Chlorophyceae</taxon>
        <taxon>CS clade</taxon>
        <taxon>Sphaeropleales</taxon>
        <taxon>Scenedesmaceae</taxon>
        <taxon>Tetradesmus</taxon>
    </lineage>
</organism>
<dbReference type="InterPro" id="IPR051132">
    <property type="entry name" value="3-5_Exonuclease_domain"/>
</dbReference>
<protein>
    <recommendedName>
        <fullName evidence="3">3'-5' exonuclease domain-containing protein</fullName>
    </recommendedName>
</protein>
<evidence type="ECO:0000256" key="1">
    <source>
        <dbReference type="ARBA" id="ARBA00022722"/>
    </source>
</evidence>
<evidence type="ECO:0000313" key="4">
    <source>
        <dbReference type="EMBL" id="WIA21861.1"/>
    </source>
</evidence>
<dbReference type="Pfam" id="PF01612">
    <property type="entry name" value="DNA_pol_A_exo1"/>
    <property type="match status" value="1"/>
</dbReference>
<accession>A0ABY8UNA8</accession>
<dbReference type="PANTHER" id="PTHR13620">
    <property type="entry name" value="3-5 EXONUCLEASE"/>
    <property type="match status" value="1"/>
</dbReference>
<dbReference type="PANTHER" id="PTHR13620:SF104">
    <property type="entry name" value="EXONUCLEASE 3'-5' DOMAIN-CONTAINING PROTEIN 2"/>
    <property type="match status" value="1"/>
</dbReference>
<dbReference type="Gene3D" id="3.30.420.10">
    <property type="entry name" value="Ribonuclease H-like superfamily/Ribonuclease H"/>
    <property type="match status" value="1"/>
</dbReference>
<proteinExistence type="predicted"/>
<dbReference type="Proteomes" id="UP001244341">
    <property type="component" value="Chromosome 14b"/>
</dbReference>
<dbReference type="SUPFAM" id="SSF53098">
    <property type="entry name" value="Ribonuclease H-like"/>
    <property type="match status" value="1"/>
</dbReference>
<dbReference type="InterPro" id="IPR002562">
    <property type="entry name" value="3'-5'_exonuclease_dom"/>
</dbReference>
<evidence type="ECO:0000313" key="5">
    <source>
        <dbReference type="Proteomes" id="UP001244341"/>
    </source>
</evidence>
<gene>
    <name evidence="4" type="ORF">OEZ85_004237</name>
</gene>
<feature type="domain" description="3'-5' exonuclease" evidence="3">
    <location>
        <begin position="68"/>
        <end position="218"/>
    </location>
</feature>
<name>A0ABY8UNA8_TETOB</name>
<evidence type="ECO:0000256" key="2">
    <source>
        <dbReference type="ARBA" id="ARBA00022801"/>
    </source>
</evidence>